<evidence type="ECO:0000256" key="6">
    <source>
        <dbReference type="ARBA" id="ARBA00023163"/>
    </source>
</evidence>
<name>A0A835IY72_9MAGN</name>
<dbReference type="InterPro" id="IPR021643">
    <property type="entry name" value="Mediator_Med13_N"/>
</dbReference>
<proteinExistence type="inferred from homology"/>
<evidence type="ECO:0000259" key="8">
    <source>
        <dbReference type="Pfam" id="PF11597"/>
    </source>
</evidence>
<gene>
    <name evidence="9" type="ORF">IFM89_011332</name>
</gene>
<dbReference type="Pfam" id="PF11597">
    <property type="entry name" value="Med13_N"/>
    <property type="match status" value="1"/>
</dbReference>
<feature type="domain" description="Mediator complex subunit Med13 N-terminal" evidence="8">
    <location>
        <begin position="2"/>
        <end position="164"/>
    </location>
</feature>
<comment type="caution">
    <text evidence="9">The sequence shown here is derived from an EMBL/GenBank/DDBJ whole genome shotgun (WGS) entry which is preliminary data.</text>
</comment>
<dbReference type="InterPro" id="IPR051139">
    <property type="entry name" value="Mediator_complx_sub13"/>
</dbReference>
<keyword evidence="6" id="KW-0804">Transcription</keyword>
<dbReference type="GO" id="GO:0016592">
    <property type="term" value="C:mediator complex"/>
    <property type="evidence" value="ECO:0007669"/>
    <property type="project" value="TreeGrafter"/>
</dbReference>
<dbReference type="GO" id="GO:0003713">
    <property type="term" value="F:transcription coactivator activity"/>
    <property type="evidence" value="ECO:0007669"/>
    <property type="project" value="TreeGrafter"/>
</dbReference>
<dbReference type="OrthoDB" id="103819at2759"/>
<reference evidence="9 10" key="1">
    <citation type="submission" date="2020-10" db="EMBL/GenBank/DDBJ databases">
        <title>The Coptis chinensis genome and diversification of protoberbering-type alkaloids.</title>
        <authorList>
            <person name="Wang B."/>
            <person name="Shu S."/>
            <person name="Song C."/>
            <person name="Liu Y."/>
        </authorList>
    </citation>
    <scope>NUCLEOTIDE SEQUENCE [LARGE SCALE GENOMIC DNA]</scope>
    <source>
        <strain evidence="9">HL-2020</strain>
        <tissue evidence="9">Leaf</tissue>
    </source>
</reference>
<keyword evidence="10" id="KW-1185">Reference proteome</keyword>
<comment type="similarity">
    <text evidence="2">Belongs to the Mediator complex subunit 13 family.</text>
</comment>
<dbReference type="GO" id="GO:0045944">
    <property type="term" value="P:positive regulation of transcription by RNA polymerase II"/>
    <property type="evidence" value="ECO:0007669"/>
    <property type="project" value="TreeGrafter"/>
</dbReference>
<evidence type="ECO:0000256" key="5">
    <source>
        <dbReference type="ARBA" id="ARBA00023015"/>
    </source>
</evidence>
<evidence type="ECO:0000256" key="3">
    <source>
        <dbReference type="ARBA" id="ARBA00019618"/>
    </source>
</evidence>
<evidence type="ECO:0000313" key="9">
    <source>
        <dbReference type="EMBL" id="KAF9624407.1"/>
    </source>
</evidence>
<dbReference type="EMBL" id="JADFTS010000001">
    <property type="protein sequence ID" value="KAF9624407.1"/>
    <property type="molecule type" value="Genomic_DNA"/>
</dbReference>
<protein>
    <recommendedName>
        <fullName evidence="3">Mediator of RNA polymerase II transcription subunit 13</fullName>
    </recommendedName>
</protein>
<evidence type="ECO:0000256" key="1">
    <source>
        <dbReference type="ARBA" id="ARBA00004123"/>
    </source>
</evidence>
<keyword evidence="7" id="KW-0539">Nucleus</keyword>
<comment type="subcellular location">
    <subcellularLocation>
        <location evidence="1">Nucleus</location>
    </subcellularLocation>
</comment>
<dbReference type="AlphaFoldDB" id="A0A835IY72"/>
<dbReference type="PANTHER" id="PTHR48249:SF3">
    <property type="entry name" value="MEDIATOR OF RNA POLYMERASE II TRANSCRIPTION SUBUNIT 13"/>
    <property type="match status" value="1"/>
</dbReference>
<dbReference type="PANTHER" id="PTHR48249">
    <property type="entry name" value="MEDIATOR OF RNA POLYMERASE II TRANSCRIPTION SUBUNIT 13"/>
    <property type="match status" value="1"/>
</dbReference>
<evidence type="ECO:0000256" key="2">
    <source>
        <dbReference type="ARBA" id="ARBA00009354"/>
    </source>
</evidence>
<keyword evidence="4" id="KW-0678">Repressor</keyword>
<accession>A0A835IY72</accession>
<evidence type="ECO:0000256" key="4">
    <source>
        <dbReference type="ARBA" id="ARBA00022491"/>
    </source>
</evidence>
<evidence type="ECO:0000313" key="10">
    <source>
        <dbReference type="Proteomes" id="UP000631114"/>
    </source>
</evidence>
<organism evidence="9 10">
    <name type="scientific">Coptis chinensis</name>
    <dbReference type="NCBI Taxonomy" id="261450"/>
    <lineage>
        <taxon>Eukaryota</taxon>
        <taxon>Viridiplantae</taxon>
        <taxon>Streptophyta</taxon>
        <taxon>Embryophyta</taxon>
        <taxon>Tracheophyta</taxon>
        <taxon>Spermatophyta</taxon>
        <taxon>Magnoliopsida</taxon>
        <taxon>Ranunculales</taxon>
        <taxon>Ranunculaceae</taxon>
        <taxon>Coptidoideae</taxon>
        <taxon>Coptis</taxon>
    </lineage>
</organism>
<evidence type="ECO:0000256" key="7">
    <source>
        <dbReference type="ARBA" id="ARBA00023242"/>
    </source>
</evidence>
<sequence length="215" mass="24251">MWTNVFKIGGLQQISWFQFLPSESELNTVSEKSVKVEQKDVGTSLVLSAHLQLQKEGFLSTWTNSFVGPWDPSQGMHNPDEKIKLWLFLPGRNSSVLEIAQPTVSKLRVVGSGFWLAPGDSEEVAIALSQALRNCIERALRGISYMRYGDVFTRCHPFSQSGKQFRLAISLLYLHDARVKSFLSLDSLTVLRFDLSLFWSPTPFVPLSKPPHQIP</sequence>
<dbReference type="Proteomes" id="UP000631114">
    <property type="component" value="Unassembled WGS sequence"/>
</dbReference>
<keyword evidence="5" id="KW-0805">Transcription regulation</keyword>